<organism evidence="2">
    <name type="scientific">Hemiselmis andersenii</name>
    <name type="common">Cryptophyte alga</name>
    <dbReference type="NCBI Taxonomy" id="464988"/>
    <lineage>
        <taxon>Eukaryota</taxon>
        <taxon>Cryptophyceae</taxon>
        <taxon>Cryptomonadales</taxon>
        <taxon>Hemiselmidaceae</taxon>
        <taxon>Hemiselmis</taxon>
    </lineage>
</organism>
<name>A0A7S0THI7_HEMAN</name>
<accession>A0A7S0THI7</accession>
<gene>
    <name evidence="2" type="ORF">HAND1043_LOCUS983</name>
</gene>
<feature type="compositionally biased region" description="Basic and acidic residues" evidence="1">
    <location>
        <begin position="94"/>
        <end position="109"/>
    </location>
</feature>
<feature type="region of interest" description="Disordered" evidence="1">
    <location>
        <begin position="83"/>
        <end position="109"/>
    </location>
</feature>
<evidence type="ECO:0000313" key="2">
    <source>
        <dbReference type="EMBL" id="CAD8734492.1"/>
    </source>
</evidence>
<proteinExistence type="predicted"/>
<feature type="region of interest" description="Disordered" evidence="1">
    <location>
        <begin position="1"/>
        <end position="26"/>
    </location>
</feature>
<evidence type="ECO:0000256" key="1">
    <source>
        <dbReference type="SAM" id="MobiDB-lite"/>
    </source>
</evidence>
<protein>
    <submittedName>
        <fullName evidence="2">Uncharacterized protein</fullName>
    </submittedName>
</protein>
<sequence>MARKMGRKRPLDEDAPQGGGAFKRTLRREKEDFAWTVLPQTAGAELDKREMDLRKRKREIGEEEDNDDCFRDHGEMGVLRKAMRPLEGQDEDLGGDREDSRTVRMHLGETREEEMRRLCEEHQAGDMLALLWMRSLEGLCSHPISRGHVYPGGTVLG</sequence>
<reference evidence="2" key="1">
    <citation type="submission" date="2021-01" db="EMBL/GenBank/DDBJ databases">
        <authorList>
            <person name="Corre E."/>
            <person name="Pelletier E."/>
            <person name="Niang G."/>
            <person name="Scheremetjew M."/>
            <person name="Finn R."/>
            <person name="Kale V."/>
            <person name="Holt S."/>
            <person name="Cochrane G."/>
            <person name="Meng A."/>
            <person name="Brown T."/>
            <person name="Cohen L."/>
        </authorList>
    </citation>
    <scope>NUCLEOTIDE SEQUENCE</scope>
    <source>
        <strain evidence="2">CCMP441</strain>
    </source>
</reference>
<dbReference type="EMBL" id="HBFK01001734">
    <property type="protein sequence ID" value="CAD8734492.1"/>
    <property type="molecule type" value="Transcribed_RNA"/>
</dbReference>
<dbReference type="AlphaFoldDB" id="A0A7S0THI7"/>